<sequence>MSILLYKTILYLHILSAMMSIGPFFVLLPMMKKLREADLAKQQAYLDTFRSTTRLAKHAGHILVISGVLLVMGGYWSWKSSWIVITVLILVCSLYFLARAFSPKIRKFNEADQDKDKWVQSLTRSIWIYLFLLLTMLWFMVVKPEVW</sequence>
<dbReference type="RefSeq" id="WP_122923947.1">
    <property type="nucleotide sequence ID" value="NZ_RHHU01000007.1"/>
</dbReference>
<dbReference type="Proteomes" id="UP000269573">
    <property type="component" value="Unassembled WGS sequence"/>
</dbReference>
<feature type="transmembrane region" description="Helical" evidence="1">
    <location>
        <begin position="122"/>
        <end position="141"/>
    </location>
</feature>
<name>A0A3M8DCE1_9BACL</name>
<keyword evidence="1" id="KW-0812">Transmembrane</keyword>
<reference evidence="2 3" key="1">
    <citation type="submission" date="2018-10" db="EMBL/GenBank/DDBJ databases">
        <title>Phylogenomics of Brevibacillus.</title>
        <authorList>
            <person name="Dunlap C."/>
        </authorList>
    </citation>
    <scope>NUCLEOTIDE SEQUENCE [LARGE SCALE GENOMIC DNA]</scope>
    <source>
        <strain evidence="2 3">JCM 15774</strain>
    </source>
</reference>
<feature type="transmembrane region" description="Helical" evidence="1">
    <location>
        <begin position="12"/>
        <end position="31"/>
    </location>
</feature>
<dbReference type="InterPro" id="IPR018729">
    <property type="entry name" value="DUF2269_transmembrane"/>
</dbReference>
<feature type="transmembrane region" description="Helical" evidence="1">
    <location>
        <begin position="82"/>
        <end position="101"/>
    </location>
</feature>
<evidence type="ECO:0000313" key="2">
    <source>
        <dbReference type="EMBL" id="RNB85281.1"/>
    </source>
</evidence>
<dbReference type="AlphaFoldDB" id="A0A3M8DCE1"/>
<feature type="transmembrane region" description="Helical" evidence="1">
    <location>
        <begin position="59"/>
        <end position="76"/>
    </location>
</feature>
<evidence type="ECO:0000313" key="3">
    <source>
        <dbReference type="Proteomes" id="UP000269573"/>
    </source>
</evidence>
<keyword evidence="3" id="KW-1185">Reference proteome</keyword>
<keyword evidence="1" id="KW-1133">Transmembrane helix</keyword>
<protein>
    <submittedName>
        <fullName evidence="2">DUF2269 family protein</fullName>
    </submittedName>
</protein>
<comment type="caution">
    <text evidence="2">The sequence shown here is derived from an EMBL/GenBank/DDBJ whole genome shotgun (WGS) entry which is preliminary data.</text>
</comment>
<dbReference type="Pfam" id="PF10027">
    <property type="entry name" value="DUF2269"/>
    <property type="match status" value="1"/>
</dbReference>
<organism evidence="2 3">
    <name type="scientific">Brevibacillus nitrificans</name>
    <dbReference type="NCBI Taxonomy" id="651560"/>
    <lineage>
        <taxon>Bacteria</taxon>
        <taxon>Bacillati</taxon>
        <taxon>Bacillota</taxon>
        <taxon>Bacilli</taxon>
        <taxon>Bacillales</taxon>
        <taxon>Paenibacillaceae</taxon>
        <taxon>Brevibacillus</taxon>
    </lineage>
</organism>
<accession>A0A3M8DCE1</accession>
<dbReference type="EMBL" id="RHHU01000007">
    <property type="protein sequence ID" value="RNB85281.1"/>
    <property type="molecule type" value="Genomic_DNA"/>
</dbReference>
<evidence type="ECO:0000256" key="1">
    <source>
        <dbReference type="SAM" id="Phobius"/>
    </source>
</evidence>
<gene>
    <name evidence="2" type="ORF">EDM59_12820</name>
</gene>
<keyword evidence="1" id="KW-0472">Membrane</keyword>
<proteinExistence type="predicted"/>